<keyword evidence="2" id="KW-0472">Membrane</keyword>
<comment type="caution">
    <text evidence="3">The sequence shown here is derived from an EMBL/GenBank/DDBJ whole genome shotgun (WGS) entry which is preliminary data.</text>
</comment>
<feature type="transmembrane region" description="Helical" evidence="2">
    <location>
        <begin position="12"/>
        <end position="31"/>
    </location>
</feature>
<keyword evidence="2" id="KW-1133">Transmembrane helix</keyword>
<sequence>MDSSSAVPSLHLAMAALLGASLMAISAFYIHKRSVDHVIDRLVEIRRECRPRSRVFSDGDDEEGESKEVEHEQEDGEQEVEDDEEVECYKGGSLEHKSNLSKSFEEQMELLTSNRMSSSMPNVALRNEWFEEDAKFDQAVRERVQTCSASSLDKLNFIPSGLPPLQTTRR</sequence>
<accession>A0A1R3KX84</accession>
<organism evidence="3 4">
    <name type="scientific">Corchorus olitorius</name>
    <dbReference type="NCBI Taxonomy" id="93759"/>
    <lineage>
        <taxon>Eukaryota</taxon>
        <taxon>Viridiplantae</taxon>
        <taxon>Streptophyta</taxon>
        <taxon>Embryophyta</taxon>
        <taxon>Tracheophyta</taxon>
        <taxon>Spermatophyta</taxon>
        <taxon>Magnoliopsida</taxon>
        <taxon>eudicotyledons</taxon>
        <taxon>Gunneridae</taxon>
        <taxon>Pentapetalae</taxon>
        <taxon>rosids</taxon>
        <taxon>malvids</taxon>
        <taxon>Malvales</taxon>
        <taxon>Malvaceae</taxon>
        <taxon>Grewioideae</taxon>
        <taxon>Apeibeae</taxon>
        <taxon>Corchorus</taxon>
    </lineage>
</organism>
<keyword evidence="2" id="KW-0812">Transmembrane</keyword>
<protein>
    <submittedName>
        <fullName evidence="3">Uncharacterized protein</fullName>
    </submittedName>
</protein>
<dbReference type="OrthoDB" id="1750023at2759"/>
<keyword evidence="4" id="KW-1185">Reference proteome</keyword>
<feature type="region of interest" description="Disordered" evidence="1">
    <location>
        <begin position="54"/>
        <end position="87"/>
    </location>
</feature>
<dbReference type="EMBL" id="AWUE01010348">
    <property type="protein sequence ID" value="OMP11724.1"/>
    <property type="molecule type" value="Genomic_DNA"/>
</dbReference>
<dbReference type="STRING" id="93759.A0A1R3KX84"/>
<evidence type="ECO:0000313" key="4">
    <source>
        <dbReference type="Proteomes" id="UP000187203"/>
    </source>
</evidence>
<evidence type="ECO:0000256" key="2">
    <source>
        <dbReference type="SAM" id="Phobius"/>
    </source>
</evidence>
<dbReference type="AlphaFoldDB" id="A0A1R3KX84"/>
<proteinExistence type="predicted"/>
<evidence type="ECO:0000313" key="3">
    <source>
        <dbReference type="EMBL" id="OMP11724.1"/>
    </source>
</evidence>
<dbReference type="Proteomes" id="UP000187203">
    <property type="component" value="Unassembled WGS sequence"/>
</dbReference>
<feature type="compositionally biased region" description="Acidic residues" evidence="1">
    <location>
        <begin position="58"/>
        <end position="86"/>
    </location>
</feature>
<feature type="non-terminal residue" evidence="3">
    <location>
        <position position="170"/>
    </location>
</feature>
<gene>
    <name evidence="3" type="ORF">COLO4_03714</name>
</gene>
<name>A0A1R3KX84_9ROSI</name>
<reference evidence="4" key="1">
    <citation type="submission" date="2013-09" db="EMBL/GenBank/DDBJ databases">
        <title>Corchorus olitorius genome sequencing.</title>
        <authorList>
            <person name="Alam M."/>
            <person name="Haque M.S."/>
            <person name="Islam M.S."/>
            <person name="Emdad E.M."/>
            <person name="Islam M.M."/>
            <person name="Ahmed B."/>
            <person name="Halim A."/>
            <person name="Hossen Q.M.M."/>
            <person name="Hossain M.Z."/>
            <person name="Ahmed R."/>
            <person name="Khan M.M."/>
            <person name="Islam R."/>
            <person name="Rashid M.M."/>
            <person name="Khan S.A."/>
            <person name="Rahman M.S."/>
            <person name="Alam M."/>
            <person name="Yahiya A.S."/>
            <person name="Khan M.S."/>
            <person name="Azam M.S."/>
            <person name="Haque T."/>
            <person name="Lashkar M.Z.H."/>
            <person name="Akhand A.I."/>
            <person name="Morshed G."/>
            <person name="Roy S."/>
            <person name="Uddin K.S."/>
            <person name="Rabeya T."/>
            <person name="Hossain A.S."/>
            <person name="Chowdhury A."/>
            <person name="Snigdha A.R."/>
            <person name="Mortoza M.S."/>
            <person name="Matin S.A."/>
            <person name="Hoque S.M.E."/>
            <person name="Islam M.K."/>
            <person name="Roy D.K."/>
            <person name="Haider R."/>
            <person name="Moosa M.M."/>
            <person name="Elias S.M."/>
            <person name="Hasan A.M."/>
            <person name="Jahan S."/>
            <person name="Shafiuddin M."/>
            <person name="Mahmood N."/>
            <person name="Shommy N.S."/>
        </authorList>
    </citation>
    <scope>NUCLEOTIDE SEQUENCE [LARGE SCALE GENOMIC DNA]</scope>
    <source>
        <strain evidence="4">cv. O-4</strain>
    </source>
</reference>
<evidence type="ECO:0000256" key="1">
    <source>
        <dbReference type="SAM" id="MobiDB-lite"/>
    </source>
</evidence>